<protein>
    <submittedName>
        <fullName evidence="2">DUF4142 domain-containing protein</fullName>
    </submittedName>
</protein>
<keyword evidence="3" id="KW-1185">Reference proteome</keyword>
<comment type="caution">
    <text evidence="2">The sequence shown here is derived from an EMBL/GenBank/DDBJ whole genome shotgun (WGS) entry which is preliminary data.</text>
</comment>
<accession>A0A9X2ZGV1</accession>
<dbReference type="AlphaFoldDB" id="A0A9X2ZGV1"/>
<evidence type="ECO:0000313" key="2">
    <source>
        <dbReference type="EMBL" id="MCV9928382.1"/>
    </source>
</evidence>
<evidence type="ECO:0000313" key="3">
    <source>
        <dbReference type="Proteomes" id="UP001151079"/>
    </source>
</evidence>
<gene>
    <name evidence="2" type="ORF">OIU83_11990</name>
</gene>
<dbReference type="Proteomes" id="UP001151079">
    <property type="component" value="Unassembled WGS sequence"/>
</dbReference>
<reference evidence="2" key="1">
    <citation type="submission" date="2022-10" db="EMBL/GenBank/DDBJ databases">
        <title>Two novel species of Flavobacterium.</title>
        <authorList>
            <person name="Liu Q."/>
            <person name="Xin Y.-H."/>
        </authorList>
    </citation>
    <scope>NUCLEOTIDE SEQUENCE</scope>
    <source>
        <strain evidence="2">LS1R49</strain>
    </source>
</reference>
<dbReference type="RefSeq" id="WP_264206494.1">
    <property type="nucleotide sequence ID" value="NZ_JAOZEW010000011.1"/>
</dbReference>
<dbReference type="Gene3D" id="1.20.1260.10">
    <property type="match status" value="1"/>
</dbReference>
<dbReference type="InterPro" id="IPR025419">
    <property type="entry name" value="DUF4142"/>
</dbReference>
<organism evidence="2 3">
    <name type="scientific">Flavobacterium shii</name>
    <dbReference type="NCBI Taxonomy" id="2987687"/>
    <lineage>
        <taxon>Bacteria</taxon>
        <taxon>Pseudomonadati</taxon>
        <taxon>Bacteroidota</taxon>
        <taxon>Flavobacteriia</taxon>
        <taxon>Flavobacteriales</taxon>
        <taxon>Flavobacteriaceae</taxon>
        <taxon>Flavobacterium</taxon>
    </lineage>
</organism>
<name>A0A9X2ZGV1_9FLAO</name>
<dbReference type="PROSITE" id="PS51257">
    <property type="entry name" value="PROKAR_LIPOPROTEIN"/>
    <property type="match status" value="1"/>
</dbReference>
<dbReference type="Pfam" id="PF13628">
    <property type="entry name" value="DUF4142"/>
    <property type="match status" value="1"/>
</dbReference>
<sequence length="195" mass="22221">MFPSRLLLIKATFAIAIMTTMSSCKKNEVLEKTSNNGVFSKDDSEEIDAYFLIATANISKAIISKSQIAQQKCQDEKLKQLSSEIESNQNEFLQEITKMANKKLIIITNDEIDANNDLYTLIDATKATFDIAYINLIIESIEDQIELLKSISKETKDTDILKFAVKYLPKQYEFLQESKALKSNFIIKSHKTIKF</sequence>
<dbReference type="InterPro" id="IPR012347">
    <property type="entry name" value="Ferritin-like"/>
</dbReference>
<evidence type="ECO:0000259" key="1">
    <source>
        <dbReference type="Pfam" id="PF13628"/>
    </source>
</evidence>
<proteinExistence type="predicted"/>
<dbReference type="EMBL" id="JAOZEW010000011">
    <property type="protein sequence ID" value="MCV9928382.1"/>
    <property type="molecule type" value="Genomic_DNA"/>
</dbReference>
<feature type="domain" description="DUF4142" evidence="1">
    <location>
        <begin position="48"/>
        <end position="181"/>
    </location>
</feature>